<dbReference type="RefSeq" id="WP_109018566.1">
    <property type="nucleotide sequence ID" value="NZ_AP025028.1"/>
</dbReference>
<dbReference type="Proteomes" id="UP000245263">
    <property type="component" value="Chromosome 1"/>
</dbReference>
<evidence type="ECO:0000313" key="2">
    <source>
        <dbReference type="Proteomes" id="UP000245263"/>
    </source>
</evidence>
<sequence length="228" mass="26901">MLFAKKTIRDLSILFGILFFSSFCSSKTEWIRKLPDTIPNEPGKSDRVKTNSLPLGIYLRPTEKKSPMKSPSHHYEWTESIYIAQEYQFTKEYREKNESPSETKFKIIIGKGNYKQQGVWVLFETNSIQKIECSSKDSIWETKDWKKTNPCSQSPDSVPFSHSLLYHYKTEDRSIAPMQFESGYTESNFGIVWESKEPYTEDILFKKARDKFTKKEFQPHVYYYGRLD</sequence>
<accession>A0ABN6KCN0</accession>
<gene>
    <name evidence="1" type="ORF">LPTSP3_g09990</name>
</gene>
<evidence type="ECO:0000313" key="1">
    <source>
        <dbReference type="EMBL" id="BDA78069.1"/>
    </source>
</evidence>
<reference evidence="1 2" key="1">
    <citation type="submission" date="2021-08" db="EMBL/GenBank/DDBJ databases">
        <title>Complete genome sequence of Leptospira kobayashii strain E30.</title>
        <authorList>
            <person name="Nakao R."/>
            <person name="Nakamura S."/>
            <person name="Masuzawa T."/>
            <person name="Koizumi N."/>
        </authorList>
    </citation>
    <scope>NUCLEOTIDE SEQUENCE [LARGE SCALE GENOMIC DNA]</scope>
    <source>
        <strain evidence="1 2">E30</strain>
    </source>
</reference>
<dbReference type="EMBL" id="AP025028">
    <property type="protein sequence ID" value="BDA78069.1"/>
    <property type="molecule type" value="Genomic_DNA"/>
</dbReference>
<name>A0ABN6KCN0_9LEPT</name>
<organism evidence="1 2">
    <name type="scientific">Leptospira kobayashii</name>
    <dbReference type="NCBI Taxonomy" id="1917830"/>
    <lineage>
        <taxon>Bacteria</taxon>
        <taxon>Pseudomonadati</taxon>
        <taxon>Spirochaetota</taxon>
        <taxon>Spirochaetia</taxon>
        <taxon>Leptospirales</taxon>
        <taxon>Leptospiraceae</taxon>
        <taxon>Leptospira</taxon>
    </lineage>
</organism>
<keyword evidence="2" id="KW-1185">Reference proteome</keyword>
<evidence type="ECO:0008006" key="3">
    <source>
        <dbReference type="Google" id="ProtNLM"/>
    </source>
</evidence>
<proteinExistence type="predicted"/>
<protein>
    <recommendedName>
        <fullName evidence="3">Lipoprotein</fullName>
    </recommendedName>
</protein>